<reference evidence="1" key="1">
    <citation type="submission" date="2020-06" db="EMBL/GenBank/DDBJ databases">
        <authorList>
            <person name="Li T."/>
            <person name="Hu X."/>
            <person name="Zhang T."/>
            <person name="Song X."/>
            <person name="Zhang H."/>
            <person name="Dai N."/>
            <person name="Sheng W."/>
            <person name="Hou X."/>
            <person name="Wei L."/>
        </authorList>
    </citation>
    <scope>NUCLEOTIDE SEQUENCE</scope>
    <source>
        <strain evidence="1">G01</strain>
        <tissue evidence="1">Leaf</tissue>
    </source>
</reference>
<proteinExistence type="predicted"/>
<organism evidence="1">
    <name type="scientific">Sesamum angustifolium</name>
    <dbReference type="NCBI Taxonomy" id="2727405"/>
    <lineage>
        <taxon>Eukaryota</taxon>
        <taxon>Viridiplantae</taxon>
        <taxon>Streptophyta</taxon>
        <taxon>Embryophyta</taxon>
        <taxon>Tracheophyta</taxon>
        <taxon>Spermatophyta</taxon>
        <taxon>Magnoliopsida</taxon>
        <taxon>eudicotyledons</taxon>
        <taxon>Gunneridae</taxon>
        <taxon>Pentapetalae</taxon>
        <taxon>asterids</taxon>
        <taxon>lamiids</taxon>
        <taxon>Lamiales</taxon>
        <taxon>Pedaliaceae</taxon>
        <taxon>Sesamum</taxon>
    </lineage>
</organism>
<dbReference type="PANTHER" id="PTHR33240">
    <property type="entry name" value="OS08G0508500 PROTEIN"/>
    <property type="match status" value="1"/>
</dbReference>
<reference evidence="1" key="2">
    <citation type="journal article" date="2024" name="Plant">
        <title>Genomic evolution and insights into agronomic trait innovations of Sesamum species.</title>
        <authorList>
            <person name="Miao H."/>
            <person name="Wang L."/>
            <person name="Qu L."/>
            <person name="Liu H."/>
            <person name="Sun Y."/>
            <person name="Le M."/>
            <person name="Wang Q."/>
            <person name="Wei S."/>
            <person name="Zheng Y."/>
            <person name="Lin W."/>
            <person name="Duan Y."/>
            <person name="Cao H."/>
            <person name="Xiong S."/>
            <person name="Wang X."/>
            <person name="Wei L."/>
            <person name="Li C."/>
            <person name="Ma Q."/>
            <person name="Ju M."/>
            <person name="Zhao R."/>
            <person name="Li G."/>
            <person name="Mu C."/>
            <person name="Tian Q."/>
            <person name="Mei H."/>
            <person name="Zhang T."/>
            <person name="Gao T."/>
            <person name="Zhang H."/>
        </authorList>
    </citation>
    <scope>NUCLEOTIDE SEQUENCE</scope>
    <source>
        <strain evidence="1">G01</strain>
    </source>
</reference>
<dbReference type="EMBL" id="JACGWK010000016">
    <property type="protein sequence ID" value="KAL0311472.1"/>
    <property type="molecule type" value="Genomic_DNA"/>
</dbReference>
<name>A0AAW2KY22_9LAMI</name>
<sequence>MIDKTEINDPPRKGVIRMITGGPIRGDSQRIRKAQIREAYGITTREIMEVDPVEDTHLIQFGQEEQHEPRTLDNDALVIRALLTNYEVGRVFIDSGSSADILFGKAYDQMQLGNDPLDKVDTSLYGFDREIVHPSGMISLPLTLGTTPFGESTCLNF</sequence>
<protein>
    <submittedName>
        <fullName evidence="1">Uncharacterized protein</fullName>
    </submittedName>
</protein>
<gene>
    <name evidence="1" type="ORF">Sangu_2441900</name>
</gene>
<accession>A0AAW2KY22</accession>
<evidence type="ECO:0000313" key="1">
    <source>
        <dbReference type="EMBL" id="KAL0311472.1"/>
    </source>
</evidence>
<dbReference type="AlphaFoldDB" id="A0AAW2KY22"/>
<dbReference type="PANTHER" id="PTHR33240:SF15">
    <property type="entry name" value="GAG-PRO-LIKE PROTEIN"/>
    <property type="match status" value="1"/>
</dbReference>
<comment type="caution">
    <text evidence="1">The sequence shown here is derived from an EMBL/GenBank/DDBJ whole genome shotgun (WGS) entry which is preliminary data.</text>
</comment>